<dbReference type="InterPro" id="IPR012675">
    <property type="entry name" value="Beta-grasp_dom_sf"/>
</dbReference>
<dbReference type="SUPFAM" id="SSF54292">
    <property type="entry name" value="2Fe-2S ferredoxin-like"/>
    <property type="match status" value="1"/>
</dbReference>
<keyword evidence="4" id="KW-0408">Iron</keyword>
<organism evidence="7">
    <name type="scientific">freshwater metagenome</name>
    <dbReference type="NCBI Taxonomy" id="449393"/>
    <lineage>
        <taxon>unclassified sequences</taxon>
        <taxon>metagenomes</taxon>
        <taxon>ecological metagenomes</taxon>
    </lineage>
</organism>
<protein>
    <submittedName>
        <fullName evidence="7">Unannotated protein</fullName>
    </submittedName>
</protein>
<dbReference type="InterPro" id="IPR051452">
    <property type="entry name" value="Diverse_Oxidoreductases"/>
</dbReference>
<keyword evidence="3" id="KW-0560">Oxidoreductase</keyword>
<dbReference type="InterPro" id="IPR036884">
    <property type="entry name" value="2Fe-2S-bd_dom_sf"/>
</dbReference>
<dbReference type="InterPro" id="IPR006058">
    <property type="entry name" value="2Fe2S_fd_BS"/>
</dbReference>
<dbReference type="AlphaFoldDB" id="A0A6J7I4K7"/>
<dbReference type="PANTHER" id="PTHR44379:SF2">
    <property type="entry name" value="BLR6218 PROTEIN"/>
    <property type="match status" value="1"/>
</dbReference>
<dbReference type="Pfam" id="PF01799">
    <property type="entry name" value="Fer2_2"/>
    <property type="match status" value="1"/>
</dbReference>
<keyword evidence="2" id="KW-0479">Metal-binding</keyword>
<evidence type="ECO:0000256" key="2">
    <source>
        <dbReference type="ARBA" id="ARBA00022723"/>
    </source>
</evidence>
<dbReference type="GO" id="GO:0016491">
    <property type="term" value="F:oxidoreductase activity"/>
    <property type="evidence" value="ECO:0007669"/>
    <property type="project" value="UniProtKB-KW"/>
</dbReference>
<dbReference type="InterPro" id="IPR002888">
    <property type="entry name" value="2Fe-2S-bd"/>
</dbReference>
<dbReference type="Gene3D" id="3.10.20.30">
    <property type="match status" value="1"/>
</dbReference>
<dbReference type="PROSITE" id="PS51085">
    <property type="entry name" value="2FE2S_FER_2"/>
    <property type="match status" value="1"/>
</dbReference>
<accession>A0A6J7I4K7</accession>
<keyword evidence="5" id="KW-0411">Iron-sulfur</keyword>
<feature type="domain" description="2Fe-2S ferredoxin-type" evidence="6">
    <location>
        <begin position="5"/>
        <end position="78"/>
    </location>
</feature>
<gene>
    <name evidence="7" type="ORF">UFOPK3610_01667</name>
</gene>
<dbReference type="PANTHER" id="PTHR44379">
    <property type="entry name" value="OXIDOREDUCTASE WITH IRON-SULFUR SUBUNIT"/>
    <property type="match status" value="1"/>
</dbReference>
<dbReference type="GO" id="GO:0051537">
    <property type="term" value="F:2 iron, 2 sulfur cluster binding"/>
    <property type="evidence" value="ECO:0007669"/>
    <property type="project" value="UniProtKB-KW"/>
</dbReference>
<dbReference type="GO" id="GO:0046872">
    <property type="term" value="F:metal ion binding"/>
    <property type="evidence" value="ECO:0007669"/>
    <property type="project" value="UniProtKB-KW"/>
</dbReference>
<proteinExistence type="predicted"/>
<dbReference type="Pfam" id="PF00111">
    <property type="entry name" value="Fer2"/>
    <property type="match status" value="1"/>
</dbReference>
<evidence type="ECO:0000256" key="4">
    <source>
        <dbReference type="ARBA" id="ARBA00023004"/>
    </source>
</evidence>
<dbReference type="InterPro" id="IPR036010">
    <property type="entry name" value="2Fe-2S_ferredoxin-like_sf"/>
</dbReference>
<dbReference type="PROSITE" id="PS00197">
    <property type="entry name" value="2FE2S_FER_1"/>
    <property type="match status" value="1"/>
</dbReference>
<evidence type="ECO:0000256" key="1">
    <source>
        <dbReference type="ARBA" id="ARBA00022714"/>
    </source>
</evidence>
<dbReference type="InterPro" id="IPR001041">
    <property type="entry name" value="2Fe-2S_ferredoxin-type"/>
</dbReference>
<dbReference type="SUPFAM" id="SSF47741">
    <property type="entry name" value="CO dehydrogenase ISP C-domain like"/>
    <property type="match status" value="1"/>
</dbReference>
<sequence>MTVARQLTINNEIATVESPDDEPLLWVLRDRLNLVGTRFGCGEGECGACTVLIGGRPVTSCSIRVGDVSEPVTTVEGLASPDGTLHRLQQTILDLQAGQCGYCISGILMRAAALIERLGADLTEADVRLELDAHLCRCGDHTRIVAAVLQAASIKQ</sequence>
<evidence type="ECO:0000256" key="5">
    <source>
        <dbReference type="ARBA" id="ARBA00023014"/>
    </source>
</evidence>
<keyword evidence="1" id="KW-0001">2Fe-2S</keyword>
<reference evidence="7" key="1">
    <citation type="submission" date="2020-05" db="EMBL/GenBank/DDBJ databases">
        <authorList>
            <person name="Chiriac C."/>
            <person name="Salcher M."/>
            <person name="Ghai R."/>
            <person name="Kavagutti S V."/>
        </authorList>
    </citation>
    <scope>NUCLEOTIDE SEQUENCE</scope>
</reference>
<evidence type="ECO:0000313" key="7">
    <source>
        <dbReference type="EMBL" id="CAB4925745.1"/>
    </source>
</evidence>
<dbReference type="CDD" id="cd00207">
    <property type="entry name" value="fer2"/>
    <property type="match status" value="1"/>
</dbReference>
<dbReference type="Gene3D" id="1.10.150.120">
    <property type="entry name" value="[2Fe-2S]-binding domain"/>
    <property type="match status" value="1"/>
</dbReference>
<dbReference type="EMBL" id="CAFBMR010000096">
    <property type="protein sequence ID" value="CAB4925745.1"/>
    <property type="molecule type" value="Genomic_DNA"/>
</dbReference>
<evidence type="ECO:0000256" key="3">
    <source>
        <dbReference type="ARBA" id="ARBA00023002"/>
    </source>
</evidence>
<evidence type="ECO:0000259" key="6">
    <source>
        <dbReference type="PROSITE" id="PS51085"/>
    </source>
</evidence>
<name>A0A6J7I4K7_9ZZZZ</name>